<dbReference type="Proteomes" id="UP001444661">
    <property type="component" value="Unassembled WGS sequence"/>
</dbReference>
<dbReference type="PANTHER" id="PTHR19359">
    <property type="entry name" value="CYTOCHROME B5"/>
    <property type="match status" value="1"/>
</dbReference>
<comment type="caution">
    <text evidence="6">The sequence shown here is derived from an EMBL/GenBank/DDBJ whole genome shotgun (WGS) entry which is preliminary data.</text>
</comment>
<dbReference type="InterPro" id="IPR018506">
    <property type="entry name" value="Cyt_B5_heme-BS"/>
</dbReference>
<evidence type="ECO:0000313" key="7">
    <source>
        <dbReference type="Proteomes" id="UP001444661"/>
    </source>
</evidence>
<keyword evidence="7" id="KW-1185">Reference proteome</keyword>
<accession>A0ABR1U0F0</accession>
<dbReference type="EMBL" id="JAQQWK010000002">
    <property type="protein sequence ID" value="KAK8052375.1"/>
    <property type="molecule type" value="Genomic_DNA"/>
</dbReference>
<comment type="similarity">
    <text evidence="4">Belongs to the cytochrome b5 family.</text>
</comment>
<evidence type="ECO:0000259" key="5">
    <source>
        <dbReference type="PROSITE" id="PS50255"/>
    </source>
</evidence>
<evidence type="ECO:0000256" key="2">
    <source>
        <dbReference type="ARBA" id="ARBA00022723"/>
    </source>
</evidence>
<keyword evidence="3" id="KW-0408">Iron</keyword>
<sequence length="655" mass="73448">MIAWILTPWPGRSSAEKYGGYQRDLPNTEEARAAPLLWVSALLSEKFWSTEVSKHGSRSLLMPKLCKTTRHFKVNSRNPWMTSRAETVLEVETPLDSLRERLRTTALDFNVRAIKWADRHPCAWTPLPRGWHDSLAETVRQLERARQGNPAFAPLMSWAPFDIKVPPYDDRWQAWDLVPGGGSMIRVIVDADGPKMKSIAQLMETRGEELRKQLDEQAQAFLAKNPQGVPLPHLTVTEVGAHREAGDAWIVFGQNNNTYNVYDVTAALKELQWTTAQFREVTRVAEYGLEMRTGPHVQNVAAGNAFLGTFNRWKLLGKLMVPMLPKAVLENDGTGGMPLYKTYGKHVFDLTSFACPPHWQEILLSNPGGPIDETRPGFYPEMISVIAKHRCGYIMDPPSAPRPDADLTPFTERTLRVYDNPRSGLYYAVDGFVYDMTSYLEMHPGGLASLKEWAGQDASAIFAKWHDKDMLSKSPYDSLRIGRMVSEIPADQVQAHHLVLDKWVYDITVPAEGDASGLFRDLQDIGGSDATDLLEDEDTSDAGRAALATLKADYQSRIVHRLRETQVAQVMFDELAARDDPEGAGAWVAIGDNVWDVTSIMLQPEWYPRKIDRKLAGKVLGQEAKEDEKWLLGSYPHLLVAKLDLAGLTNMSLGP</sequence>
<keyword evidence="1" id="KW-0349">Heme</keyword>
<dbReference type="PROSITE" id="PS00191">
    <property type="entry name" value="CYTOCHROME_B5_1"/>
    <property type="match status" value="1"/>
</dbReference>
<dbReference type="SMART" id="SM01117">
    <property type="entry name" value="Cyt-b5"/>
    <property type="match status" value="2"/>
</dbReference>
<dbReference type="InterPro" id="IPR050668">
    <property type="entry name" value="Cytochrome_b5"/>
</dbReference>
<reference evidence="6 7" key="1">
    <citation type="submission" date="2023-01" db="EMBL/GenBank/DDBJ databases">
        <title>Analysis of 21 Apiospora genomes using comparative genomics revels a genus with tremendous synthesis potential of carbohydrate active enzymes and secondary metabolites.</title>
        <authorList>
            <person name="Sorensen T."/>
        </authorList>
    </citation>
    <scope>NUCLEOTIDE SEQUENCE [LARGE SCALE GENOMIC DNA]</scope>
    <source>
        <strain evidence="6 7">CBS 33761</strain>
    </source>
</reference>
<organism evidence="6 7">
    <name type="scientific">Apiospora rasikravindrae</name>
    <dbReference type="NCBI Taxonomy" id="990691"/>
    <lineage>
        <taxon>Eukaryota</taxon>
        <taxon>Fungi</taxon>
        <taxon>Dikarya</taxon>
        <taxon>Ascomycota</taxon>
        <taxon>Pezizomycotina</taxon>
        <taxon>Sordariomycetes</taxon>
        <taxon>Xylariomycetidae</taxon>
        <taxon>Amphisphaeriales</taxon>
        <taxon>Apiosporaceae</taxon>
        <taxon>Apiospora</taxon>
    </lineage>
</organism>
<protein>
    <submittedName>
        <fullName evidence="6">Cytochrome b5</fullName>
    </submittedName>
</protein>
<dbReference type="PANTHER" id="PTHR19359:SF14">
    <property type="entry name" value="CYTOCHROME B5 A"/>
    <property type="match status" value="1"/>
</dbReference>
<evidence type="ECO:0000256" key="1">
    <source>
        <dbReference type="ARBA" id="ARBA00022617"/>
    </source>
</evidence>
<dbReference type="Gene3D" id="3.10.120.10">
    <property type="entry name" value="Cytochrome b5-like heme/steroid binding domain"/>
    <property type="match status" value="1"/>
</dbReference>
<gene>
    <name evidence="6" type="ORF">PG993_003760</name>
</gene>
<dbReference type="Pfam" id="PF00173">
    <property type="entry name" value="Cyt-b5"/>
    <property type="match status" value="1"/>
</dbReference>
<evidence type="ECO:0000313" key="6">
    <source>
        <dbReference type="EMBL" id="KAK8052375.1"/>
    </source>
</evidence>
<evidence type="ECO:0000256" key="4">
    <source>
        <dbReference type="ARBA" id="ARBA00038168"/>
    </source>
</evidence>
<feature type="domain" description="Cytochrome b5 heme-binding" evidence="5">
    <location>
        <begin position="407"/>
        <end position="485"/>
    </location>
</feature>
<name>A0ABR1U0F0_9PEZI</name>
<dbReference type="SUPFAM" id="SSF55856">
    <property type="entry name" value="Cytochrome b5-like heme/steroid binding domain"/>
    <property type="match status" value="1"/>
</dbReference>
<dbReference type="PROSITE" id="PS50255">
    <property type="entry name" value="CYTOCHROME_B5_2"/>
    <property type="match status" value="1"/>
</dbReference>
<dbReference type="InterPro" id="IPR001199">
    <property type="entry name" value="Cyt_B5-like_heme/steroid-bd"/>
</dbReference>
<evidence type="ECO:0000256" key="3">
    <source>
        <dbReference type="ARBA" id="ARBA00023004"/>
    </source>
</evidence>
<dbReference type="InterPro" id="IPR036400">
    <property type="entry name" value="Cyt_B5-like_heme/steroid_sf"/>
</dbReference>
<keyword evidence="2" id="KW-0479">Metal-binding</keyword>
<proteinExistence type="inferred from homology"/>